<dbReference type="Gene3D" id="2.40.70.10">
    <property type="entry name" value="Acid Proteases"/>
    <property type="match status" value="1"/>
</dbReference>
<dbReference type="EMBL" id="JACXAA010000002">
    <property type="protein sequence ID" value="MBD2752616.1"/>
    <property type="molecule type" value="Genomic_DNA"/>
</dbReference>
<sequence length="158" mass="17587">METKQVSLPPGGMLRSTNDLPTDLSHSSSGRKVTGILSPLWGTPELLVNLSFGDKTLSNVSAILDSGAYRCMVSPQMAQQLNLTQAEGHAQYQNPVLGTVQTPLYSIGFSFAGLDQVFIYQCQIMPQMYEWGLLLGTEFLRQCTLHYYGKERYFELIV</sequence>
<dbReference type="Proteomes" id="UP000653797">
    <property type="component" value="Unassembled WGS sequence"/>
</dbReference>
<dbReference type="RefSeq" id="WP_191038246.1">
    <property type="nucleotide sequence ID" value="NZ_JACXAA010000002.1"/>
</dbReference>
<dbReference type="SUPFAM" id="SSF50630">
    <property type="entry name" value="Acid proteases"/>
    <property type="match status" value="1"/>
</dbReference>
<feature type="region of interest" description="Disordered" evidence="1">
    <location>
        <begin position="1"/>
        <end position="30"/>
    </location>
</feature>
<accession>A0A927AZ97</accession>
<reference evidence="2" key="1">
    <citation type="submission" date="2020-09" db="EMBL/GenBank/DDBJ databases">
        <authorList>
            <person name="Kim M.K."/>
        </authorList>
    </citation>
    <scope>NUCLEOTIDE SEQUENCE</scope>
    <source>
        <strain evidence="2">BT704</strain>
    </source>
</reference>
<dbReference type="InterPro" id="IPR021109">
    <property type="entry name" value="Peptidase_aspartic_dom_sf"/>
</dbReference>
<evidence type="ECO:0000256" key="1">
    <source>
        <dbReference type="SAM" id="MobiDB-lite"/>
    </source>
</evidence>
<feature type="compositionally biased region" description="Polar residues" evidence="1">
    <location>
        <begin position="15"/>
        <end position="30"/>
    </location>
</feature>
<proteinExistence type="predicted"/>
<evidence type="ECO:0000313" key="2">
    <source>
        <dbReference type="EMBL" id="MBD2752616.1"/>
    </source>
</evidence>
<dbReference type="GO" id="GO:0008233">
    <property type="term" value="F:peptidase activity"/>
    <property type="evidence" value="ECO:0007669"/>
    <property type="project" value="UniProtKB-KW"/>
</dbReference>
<dbReference type="AlphaFoldDB" id="A0A927AZ97"/>
<name>A0A927AZ97_9BACT</name>
<keyword evidence="2" id="KW-0645">Protease</keyword>
<organism evidence="2 3">
    <name type="scientific">Spirosoma validum</name>
    <dbReference type="NCBI Taxonomy" id="2771355"/>
    <lineage>
        <taxon>Bacteria</taxon>
        <taxon>Pseudomonadati</taxon>
        <taxon>Bacteroidota</taxon>
        <taxon>Cytophagia</taxon>
        <taxon>Cytophagales</taxon>
        <taxon>Cytophagaceae</taxon>
        <taxon>Spirosoma</taxon>
    </lineage>
</organism>
<comment type="caution">
    <text evidence="2">The sequence shown here is derived from an EMBL/GenBank/DDBJ whole genome shotgun (WGS) entry which is preliminary data.</text>
</comment>
<keyword evidence="3" id="KW-1185">Reference proteome</keyword>
<keyword evidence="2" id="KW-0378">Hydrolase</keyword>
<evidence type="ECO:0000313" key="3">
    <source>
        <dbReference type="Proteomes" id="UP000653797"/>
    </source>
</evidence>
<protein>
    <submittedName>
        <fullName evidence="2">Retroviral-like aspartic protease family protein</fullName>
    </submittedName>
</protein>
<dbReference type="GO" id="GO:0006508">
    <property type="term" value="P:proteolysis"/>
    <property type="evidence" value="ECO:0007669"/>
    <property type="project" value="UniProtKB-KW"/>
</dbReference>
<gene>
    <name evidence="2" type="ORF">IC230_06935</name>
</gene>